<dbReference type="Proteomes" id="UP000265341">
    <property type="component" value="Unassembled WGS sequence"/>
</dbReference>
<keyword evidence="2" id="KW-0813">Transport</keyword>
<dbReference type="PANTHER" id="PTHR30024">
    <property type="entry name" value="ALIPHATIC SULFONATES-BINDING PROTEIN-RELATED"/>
    <property type="match status" value="1"/>
</dbReference>
<evidence type="ECO:0000313" key="7">
    <source>
        <dbReference type="EMBL" id="RIH83756.1"/>
    </source>
</evidence>
<dbReference type="EMBL" id="QWLA01000070">
    <property type="protein sequence ID" value="RIH83756.1"/>
    <property type="molecule type" value="Genomic_DNA"/>
</dbReference>
<keyword evidence="5" id="KW-0732">Signal</keyword>
<reference evidence="7 8" key="1">
    <citation type="submission" date="2018-08" db="EMBL/GenBank/DDBJ databases">
        <title>Meiothermus roseus NBRC 110900 genome sequencing project.</title>
        <authorList>
            <person name="Da Costa M.S."/>
            <person name="Albuquerque L."/>
            <person name="Raposo P."/>
            <person name="Froufe H.J.C."/>
            <person name="Barroso C.S."/>
            <person name="Egas C."/>
        </authorList>
    </citation>
    <scope>NUCLEOTIDE SEQUENCE [LARGE SCALE GENOMIC DNA]</scope>
    <source>
        <strain evidence="7 8">NBRC 110900</strain>
    </source>
</reference>
<dbReference type="CDD" id="cd13553">
    <property type="entry name" value="PBP2_NrtA_CpmA_like"/>
    <property type="match status" value="1"/>
</dbReference>
<comment type="caution">
    <text evidence="7">The sequence shown here is derived from an EMBL/GenBank/DDBJ whole genome shotgun (WGS) entry which is preliminary data.</text>
</comment>
<gene>
    <name evidence="7" type="primary">nrtA</name>
    <name evidence="7" type="ORF">Mrose_02917</name>
</gene>
<keyword evidence="8" id="KW-1185">Reference proteome</keyword>
<dbReference type="GO" id="GO:0012505">
    <property type="term" value="C:endomembrane system"/>
    <property type="evidence" value="ECO:0007669"/>
    <property type="project" value="UniProtKB-SubCell"/>
</dbReference>
<keyword evidence="3" id="KW-1003">Cell membrane</keyword>
<evidence type="ECO:0000256" key="1">
    <source>
        <dbReference type="ARBA" id="ARBA00004308"/>
    </source>
</evidence>
<sequence length="413" mass="45466">MKKINRREVLKKGVTLGIATTGLTGLMRGRAQPKKLRIGFIALTDCAPAVMAQELGLFKKYGLEVEVAKEASWATTRDHLLSGEITAAHCLFGMPFSVYTGIGGPAGRVLPIAMVFNNNGQAITLSSQDFGGKVGFKDLEGAGKAILAKKKEGKPLTFAMTFPGGTHDLWLRYWLGACGVSPASDVRVIVIPPPQMVANMSVGNMDGFCVGEPWNGVAVKQGIGFTTVASQDIWKHHPEKALVFNNEFFRANPEESQALTKAILEACKWLDNVANRRTAARVIGQRQYVNADPDVIDARLQGVYELGGGLGRRNYTDDYMLFHRGGQTNFPRKSHAIWFLAQYRRWGMLKEKPDYEKIAEAILAQDFYASVAKELKIPLPKDDMQPLGGFIDGVTFDPKDPEGSIKKYKVREL</sequence>
<evidence type="ECO:0000313" key="8">
    <source>
        <dbReference type="Proteomes" id="UP000265341"/>
    </source>
</evidence>
<dbReference type="Pfam" id="PF13379">
    <property type="entry name" value="NMT1_2"/>
    <property type="match status" value="1"/>
</dbReference>
<accession>A0A399EJA0</accession>
<evidence type="ECO:0000256" key="6">
    <source>
        <dbReference type="ARBA" id="ARBA00023136"/>
    </source>
</evidence>
<evidence type="ECO:0000256" key="5">
    <source>
        <dbReference type="ARBA" id="ARBA00022729"/>
    </source>
</evidence>
<proteinExistence type="predicted"/>
<evidence type="ECO:0000256" key="3">
    <source>
        <dbReference type="ARBA" id="ARBA00022475"/>
    </source>
</evidence>
<dbReference type="PANTHER" id="PTHR30024:SF7">
    <property type="entry name" value="NITRATE_NITRITE BINDING PROTEIN NRTA"/>
    <property type="match status" value="1"/>
</dbReference>
<dbReference type="RefSeq" id="WP_119279528.1">
    <property type="nucleotide sequence ID" value="NZ_QWLA01000070.1"/>
</dbReference>
<organism evidence="7 8">
    <name type="scientific">Calidithermus roseus</name>
    <dbReference type="NCBI Taxonomy" id="1644118"/>
    <lineage>
        <taxon>Bacteria</taxon>
        <taxon>Thermotogati</taxon>
        <taxon>Deinococcota</taxon>
        <taxon>Deinococci</taxon>
        <taxon>Thermales</taxon>
        <taxon>Thermaceae</taxon>
        <taxon>Calidithermus</taxon>
    </lineage>
</organism>
<dbReference type="AlphaFoldDB" id="A0A399EJA0"/>
<comment type="subcellular location">
    <subcellularLocation>
        <location evidence="1">Endomembrane system</location>
    </subcellularLocation>
</comment>
<evidence type="ECO:0000256" key="2">
    <source>
        <dbReference type="ARBA" id="ARBA00022448"/>
    </source>
</evidence>
<dbReference type="Gene3D" id="3.40.190.10">
    <property type="entry name" value="Periplasmic binding protein-like II"/>
    <property type="match status" value="2"/>
</dbReference>
<dbReference type="OrthoDB" id="570524at2"/>
<evidence type="ECO:0000256" key="4">
    <source>
        <dbReference type="ARBA" id="ARBA00022519"/>
    </source>
</evidence>
<keyword evidence="4" id="KW-0997">Cell inner membrane</keyword>
<name>A0A399EJA0_9DEIN</name>
<dbReference type="InterPro" id="IPR044527">
    <property type="entry name" value="NrtA/CpmA_ABC-bd_dom"/>
</dbReference>
<dbReference type="SUPFAM" id="SSF53850">
    <property type="entry name" value="Periplasmic binding protein-like II"/>
    <property type="match status" value="1"/>
</dbReference>
<protein>
    <submittedName>
        <fullName evidence="7">Nitrate transport protein NrtA</fullName>
    </submittedName>
</protein>
<keyword evidence="6" id="KW-0472">Membrane</keyword>